<feature type="signal peptide" evidence="1">
    <location>
        <begin position="1"/>
        <end position="19"/>
    </location>
</feature>
<gene>
    <name evidence="2" type="ORF">GCM10023173_20520</name>
</gene>
<comment type="caution">
    <text evidence="2">The sequence shown here is derived from an EMBL/GenBank/DDBJ whole genome shotgun (WGS) entry which is preliminary data.</text>
</comment>
<keyword evidence="3" id="KW-1185">Reference proteome</keyword>
<evidence type="ECO:0000313" key="2">
    <source>
        <dbReference type="EMBL" id="GAA4518576.1"/>
    </source>
</evidence>
<dbReference type="Proteomes" id="UP001500394">
    <property type="component" value="Unassembled WGS sequence"/>
</dbReference>
<dbReference type="EMBL" id="BAABGR010000031">
    <property type="protein sequence ID" value="GAA4518576.1"/>
    <property type="molecule type" value="Genomic_DNA"/>
</dbReference>
<proteinExistence type="predicted"/>
<protein>
    <recommendedName>
        <fullName evidence="4">DUF1570 domain-containing protein</fullName>
    </recommendedName>
</protein>
<sequence>MKRLSFIFFSIIHFSFVFAQKLETEEINRISNYLEEIKETTKKASSIWNKDLYGNILLVVPETRQFFTNQRDAHNSLQTESNLFTGTLPENLNIANTSIQWNGKCWAMIMLPLPEDKFERINLLAHELFHCAQPSLGFVQNNQESPHLDKKEGRIYLRLEMEALLKALLSETEKEQKRHLTHAFIFRKYRNSLFPGSSQLENLLELNEGIAEYTGLMVSGRTKNQTKEHFISSINEFFKNSSYVRSFAYYTIPIYGYLLSFKIPLWNQNIHSNSQLIDFFIKAFELQLPSDVKPLITHISNEYNGETIFAEEEKREERIKQEIANYKRKFTEKFHVELKFECRLPQIKTA</sequence>
<evidence type="ECO:0000313" key="3">
    <source>
        <dbReference type="Proteomes" id="UP001500394"/>
    </source>
</evidence>
<feature type="chain" id="PRO_5047044114" description="DUF1570 domain-containing protein" evidence="1">
    <location>
        <begin position="20"/>
        <end position="350"/>
    </location>
</feature>
<evidence type="ECO:0008006" key="4">
    <source>
        <dbReference type="Google" id="ProtNLM"/>
    </source>
</evidence>
<name>A0ABP8R5S0_9SPHI</name>
<evidence type="ECO:0000256" key="1">
    <source>
        <dbReference type="SAM" id="SignalP"/>
    </source>
</evidence>
<organism evidence="2 3">
    <name type="scientific">Sphingobacterium thermophilum</name>
    <dbReference type="NCBI Taxonomy" id="768534"/>
    <lineage>
        <taxon>Bacteria</taxon>
        <taxon>Pseudomonadati</taxon>
        <taxon>Bacteroidota</taxon>
        <taxon>Sphingobacteriia</taxon>
        <taxon>Sphingobacteriales</taxon>
        <taxon>Sphingobacteriaceae</taxon>
        <taxon>Sphingobacterium</taxon>
    </lineage>
</organism>
<reference evidence="3" key="1">
    <citation type="journal article" date="2019" name="Int. J. Syst. Evol. Microbiol.">
        <title>The Global Catalogue of Microorganisms (GCM) 10K type strain sequencing project: providing services to taxonomists for standard genome sequencing and annotation.</title>
        <authorList>
            <consortium name="The Broad Institute Genomics Platform"/>
            <consortium name="The Broad Institute Genome Sequencing Center for Infectious Disease"/>
            <person name="Wu L."/>
            <person name="Ma J."/>
        </authorList>
    </citation>
    <scope>NUCLEOTIDE SEQUENCE [LARGE SCALE GENOMIC DNA]</scope>
    <source>
        <strain evidence="3">JCM 17858</strain>
    </source>
</reference>
<keyword evidence="1" id="KW-0732">Signal</keyword>
<accession>A0ABP8R5S0</accession>